<keyword evidence="2" id="KW-1185">Reference proteome</keyword>
<protein>
    <submittedName>
        <fullName evidence="1">Uncharacterized protein</fullName>
    </submittedName>
</protein>
<dbReference type="Proteomes" id="UP000799750">
    <property type="component" value="Unassembled WGS sequence"/>
</dbReference>
<sequence length="460" mass="52003">MSPLISLVYENMTLKHFMLYIVLPTVNWAARRGVRKLVGAEELTALDDQWVAAWVATSFVSAHLGLLGLALEAKIIDILLHSTNFVHRLQLDSNSSLTNDITVVLGNHYLDYMSMATESSSDDLGGFFIYATVEVNPLAVAEAFEVADRDATRRACVDFNDDEPFDSEFKLVKNVSDFIGGPVAAIIRHFRSRYPASCQPDEELFIVIDRPQWPTAPPPELVPDGDNKRRSAYSIHNQDLLLVNNSYNGFPDAMRVDLDRAMGWCEVTDNNGCADWYTWMDRADWSDEKMRQYSDKPEAKFACYNLTGDDHDDKHDELTSILTAINHGLNSRRENYGPRICADAGNGGGDHKTINDLLEAHAQVAQELNVHPDWFAVIEPTSKATNSVKLIYKGVGDATVSIERAGEVLRWLGIGFCRWQEWDELIELEMEWHEDEDQNGYKERDVYGLPYLPITCLLYL</sequence>
<dbReference type="EMBL" id="MU004185">
    <property type="protein sequence ID" value="KAF2498880.1"/>
    <property type="molecule type" value="Genomic_DNA"/>
</dbReference>
<organism evidence="1 2">
    <name type="scientific">Lophium mytilinum</name>
    <dbReference type="NCBI Taxonomy" id="390894"/>
    <lineage>
        <taxon>Eukaryota</taxon>
        <taxon>Fungi</taxon>
        <taxon>Dikarya</taxon>
        <taxon>Ascomycota</taxon>
        <taxon>Pezizomycotina</taxon>
        <taxon>Dothideomycetes</taxon>
        <taxon>Pleosporomycetidae</taxon>
        <taxon>Mytilinidiales</taxon>
        <taxon>Mytilinidiaceae</taxon>
        <taxon>Lophium</taxon>
    </lineage>
</organism>
<dbReference type="OrthoDB" id="10498331at2759"/>
<evidence type="ECO:0000313" key="2">
    <source>
        <dbReference type="Proteomes" id="UP000799750"/>
    </source>
</evidence>
<gene>
    <name evidence="1" type="ORF">BU16DRAFT_615860</name>
</gene>
<evidence type="ECO:0000313" key="1">
    <source>
        <dbReference type="EMBL" id="KAF2498880.1"/>
    </source>
</evidence>
<proteinExistence type="predicted"/>
<accession>A0A6A6R4K7</accession>
<reference evidence="1" key="1">
    <citation type="journal article" date="2020" name="Stud. Mycol.">
        <title>101 Dothideomycetes genomes: a test case for predicting lifestyles and emergence of pathogens.</title>
        <authorList>
            <person name="Haridas S."/>
            <person name="Albert R."/>
            <person name="Binder M."/>
            <person name="Bloem J."/>
            <person name="Labutti K."/>
            <person name="Salamov A."/>
            <person name="Andreopoulos B."/>
            <person name="Baker S."/>
            <person name="Barry K."/>
            <person name="Bills G."/>
            <person name="Bluhm B."/>
            <person name="Cannon C."/>
            <person name="Castanera R."/>
            <person name="Culley D."/>
            <person name="Daum C."/>
            <person name="Ezra D."/>
            <person name="Gonzalez J."/>
            <person name="Henrissat B."/>
            <person name="Kuo A."/>
            <person name="Liang C."/>
            <person name="Lipzen A."/>
            <person name="Lutzoni F."/>
            <person name="Magnuson J."/>
            <person name="Mondo S."/>
            <person name="Nolan M."/>
            <person name="Ohm R."/>
            <person name="Pangilinan J."/>
            <person name="Park H.-J."/>
            <person name="Ramirez L."/>
            <person name="Alfaro M."/>
            <person name="Sun H."/>
            <person name="Tritt A."/>
            <person name="Yoshinaga Y."/>
            <person name="Zwiers L.-H."/>
            <person name="Turgeon B."/>
            <person name="Goodwin S."/>
            <person name="Spatafora J."/>
            <person name="Crous P."/>
            <person name="Grigoriev I."/>
        </authorList>
    </citation>
    <scope>NUCLEOTIDE SEQUENCE</scope>
    <source>
        <strain evidence="1">CBS 269.34</strain>
    </source>
</reference>
<dbReference type="AlphaFoldDB" id="A0A6A6R4K7"/>
<name>A0A6A6R4K7_9PEZI</name>